<dbReference type="InterPro" id="IPR029028">
    <property type="entry name" value="Alpha/beta_knot_MTases"/>
</dbReference>
<dbReference type="EMBL" id="ADAQ01000008">
    <property type="protein sequence ID" value="EEY73751.1"/>
    <property type="molecule type" value="Genomic_DNA"/>
</dbReference>
<evidence type="ECO:0000259" key="8">
    <source>
        <dbReference type="Pfam" id="PF00588"/>
    </source>
</evidence>
<comment type="catalytic activity">
    <reaction evidence="6">
        <text>5-carboxymethylaminomethyluridine(34) in tRNA(Leu) + S-adenosyl-L-methionine = 5-carboxymethylaminomethyl-2'-O-methyluridine(34) in tRNA(Leu) + S-adenosyl-L-homocysteine + H(+)</text>
        <dbReference type="Rhea" id="RHEA:43088"/>
        <dbReference type="Rhea" id="RHEA-COMP:10333"/>
        <dbReference type="Rhea" id="RHEA-COMP:10334"/>
        <dbReference type="ChEBI" id="CHEBI:15378"/>
        <dbReference type="ChEBI" id="CHEBI:57856"/>
        <dbReference type="ChEBI" id="CHEBI:59789"/>
        <dbReference type="ChEBI" id="CHEBI:74508"/>
        <dbReference type="ChEBI" id="CHEBI:74511"/>
        <dbReference type="EC" id="2.1.1.207"/>
    </reaction>
</comment>
<keyword evidence="5 6" id="KW-0819">tRNA processing</keyword>
<dbReference type="HAMAP" id="MF_01885">
    <property type="entry name" value="tRNA_methyltr_TrmL"/>
    <property type="match status" value="1"/>
</dbReference>
<dbReference type="GO" id="GO:0141098">
    <property type="term" value="F:tRNA (cytidine(34)-2'-O)-methyltransferase activity"/>
    <property type="evidence" value="ECO:0007669"/>
    <property type="project" value="RHEA"/>
</dbReference>
<comment type="subunit">
    <text evidence="6">Homodimer.</text>
</comment>
<dbReference type="eggNOG" id="COG0219">
    <property type="taxonomic scope" value="Bacteria"/>
</dbReference>
<evidence type="ECO:0000313" key="10">
    <source>
        <dbReference type="Proteomes" id="UP000003604"/>
    </source>
</evidence>
<feature type="binding site" evidence="6 7">
    <location>
        <position position="164"/>
    </location>
    <ligand>
        <name>S-adenosyl-L-methionine</name>
        <dbReference type="ChEBI" id="CHEBI:59789"/>
    </ligand>
</feature>
<dbReference type="InterPro" id="IPR029026">
    <property type="entry name" value="tRNA_m1G_MTases_N"/>
</dbReference>
<dbReference type="GO" id="GO:0002131">
    <property type="term" value="P:wobble position cytosine ribose methylation"/>
    <property type="evidence" value="ECO:0007669"/>
    <property type="project" value="TreeGrafter"/>
</dbReference>
<dbReference type="FunFam" id="3.40.1280.10:FF:000002">
    <property type="entry name" value="Peptidylprolyl isomerase"/>
    <property type="match status" value="1"/>
</dbReference>
<comment type="caution">
    <text evidence="9">The sequence shown here is derived from an EMBL/GenBank/DDBJ whole genome shotgun (WGS) entry which is preliminary data.</text>
</comment>
<evidence type="ECO:0000256" key="1">
    <source>
        <dbReference type="ARBA" id="ARBA00022490"/>
    </source>
</evidence>
<feature type="domain" description="tRNA/rRNA methyltransferase SpoU type" evidence="8">
    <location>
        <begin position="36"/>
        <end position="176"/>
    </location>
</feature>
<evidence type="ECO:0000256" key="7">
    <source>
        <dbReference type="PIRSR" id="PIRSR029256-1"/>
    </source>
</evidence>
<dbReference type="EC" id="2.1.1.207" evidence="6"/>
<comment type="function">
    <text evidence="6">Methylates the ribose at the nucleotide 34 wobble position in the two leucyl isoacceptors tRNA(Leu)(CmAA) and tRNA(Leu)(cmnm5UmAA). Catalyzes the methyl transfer from S-adenosyl-L-methionine to the 2'-OH of the wobble nucleotide.</text>
</comment>
<evidence type="ECO:0000256" key="4">
    <source>
        <dbReference type="ARBA" id="ARBA00022691"/>
    </source>
</evidence>
<dbReference type="GO" id="GO:0005737">
    <property type="term" value="C:cytoplasm"/>
    <property type="evidence" value="ECO:0007669"/>
    <property type="project" value="UniProtKB-SubCell"/>
</dbReference>
<dbReference type="Gene3D" id="3.40.1280.10">
    <property type="match status" value="1"/>
</dbReference>
<proteinExistence type="inferred from homology"/>
<dbReference type="InterPro" id="IPR016914">
    <property type="entry name" value="TrmL"/>
</dbReference>
<evidence type="ECO:0000256" key="2">
    <source>
        <dbReference type="ARBA" id="ARBA00022603"/>
    </source>
</evidence>
<comment type="caution">
    <text evidence="6">Lacks conserved residue(s) required for the propagation of feature annotation.</text>
</comment>
<dbReference type="Pfam" id="PF00588">
    <property type="entry name" value="SpoU_methylase"/>
    <property type="match status" value="1"/>
</dbReference>
<dbReference type="CDD" id="cd18094">
    <property type="entry name" value="SpoU-like_TrmL"/>
    <property type="match status" value="1"/>
</dbReference>
<dbReference type="GO" id="GO:0141102">
    <property type="term" value="F:tRNA (5-carboxymethylaminomethyluridine(34)-2'-O)-methyltransferase activity"/>
    <property type="evidence" value="ECO:0007669"/>
    <property type="project" value="RHEA"/>
</dbReference>
<dbReference type="PIRSF" id="PIRSF029256">
    <property type="entry name" value="SpoU_TrmH_prd"/>
    <property type="match status" value="1"/>
</dbReference>
<keyword evidence="2 6" id="KW-0489">Methyltransferase</keyword>
<dbReference type="AlphaFoldDB" id="D0I3X3"/>
<feature type="binding site" evidence="6 7">
    <location>
        <position position="134"/>
    </location>
    <ligand>
        <name>S-adenosyl-L-methionine</name>
        <dbReference type="ChEBI" id="CHEBI:59789"/>
    </ligand>
</feature>
<organism evidence="9 10">
    <name type="scientific">Grimontia hollisae CIP 101886</name>
    <dbReference type="NCBI Taxonomy" id="675812"/>
    <lineage>
        <taxon>Bacteria</taxon>
        <taxon>Pseudomonadati</taxon>
        <taxon>Pseudomonadota</taxon>
        <taxon>Gammaproteobacteria</taxon>
        <taxon>Vibrionales</taxon>
        <taxon>Vibrionaceae</taxon>
        <taxon>Grimontia</taxon>
    </lineage>
</organism>
<comment type="similarity">
    <text evidence="6">Belongs to the class IV-like SAM-binding methyltransferase superfamily. RNA methyltransferase TrmH family. TrmL subfamily.</text>
</comment>
<dbReference type="InterPro" id="IPR001537">
    <property type="entry name" value="SpoU_MeTrfase"/>
</dbReference>
<evidence type="ECO:0000256" key="3">
    <source>
        <dbReference type="ARBA" id="ARBA00022679"/>
    </source>
</evidence>
<dbReference type="GO" id="GO:0042802">
    <property type="term" value="F:identical protein binding"/>
    <property type="evidence" value="ECO:0007669"/>
    <property type="project" value="UniProtKB-ARBA"/>
</dbReference>
<comment type="catalytic activity">
    <reaction evidence="6">
        <text>cytidine(34) in tRNA + S-adenosyl-L-methionine = 2'-O-methylcytidine(34) in tRNA + S-adenosyl-L-homocysteine + H(+)</text>
        <dbReference type="Rhea" id="RHEA:43084"/>
        <dbReference type="Rhea" id="RHEA-COMP:10331"/>
        <dbReference type="Rhea" id="RHEA-COMP:10332"/>
        <dbReference type="ChEBI" id="CHEBI:15378"/>
        <dbReference type="ChEBI" id="CHEBI:57856"/>
        <dbReference type="ChEBI" id="CHEBI:59789"/>
        <dbReference type="ChEBI" id="CHEBI:74495"/>
        <dbReference type="ChEBI" id="CHEBI:82748"/>
        <dbReference type="EC" id="2.1.1.207"/>
    </reaction>
</comment>
<dbReference type="PANTHER" id="PTHR42971">
    <property type="entry name" value="TRNA (CYTIDINE(34)-2'-O)-METHYLTRANSFERASE"/>
    <property type="match status" value="1"/>
</dbReference>
<comment type="subcellular location">
    <subcellularLocation>
        <location evidence="6">Cytoplasm</location>
    </subcellularLocation>
</comment>
<evidence type="ECO:0000256" key="6">
    <source>
        <dbReference type="HAMAP-Rule" id="MF_01885"/>
    </source>
</evidence>
<evidence type="ECO:0000313" key="9">
    <source>
        <dbReference type="EMBL" id="EEY73751.1"/>
    </source>
</evidence>
<evidence type="ECO:0000256" key="5">
    <source>
        <dbReference type="ARBA" id="ARBA00022694"/>
    </source>
</evidence>
<name>D0I3X3_GRIHO</name>
<feature type="binding site" evidence="6 7">
    <location>
        <position position="156"/>
    </location>
    <ligand>
        <name>S-adenosyl-L-methionine</name>
        <dbReference type="ChEBI" id="CHEBI:59789"/>
    </ligand>
</feature>
<dbReference type="GO" id="GO:0002132">
    <property type="term" value="P:wobble position uridine ribose methylation"/>
    <property type="evidence" value="ECO:0007669"/>
    <property type="project" value="TreeGrafter"/>
</dbReference>
<dbReference type="Proteomes" id="UP000003604">
    <property type="component" value="Unassembled WGS sequence"/>
</dbReference>
<sequence>MKKRRGPGFSFFVSALSAYIRPLYCAFLFGESASMFHIALHEPQIAPNTGNIIRLAANTGCKLHLIEPLGFNFEEKKLRRAGLDYHDLTNITRYPDYATFLDAMGDRRIFACTTKGSRPHSDINYQAGDVFLFGSETSGLPDDIRNAFSPDHRIRVPMLPNNRSLNLANSVSVVCYEAWRQLGFKGGL</sequence>
<accession>D0I3X3</accession>
<keyword evidence="3 6" id="KW-0808">Transferase</keyword>
<keyword evidence="10" id="KW-1185">Reference proteome</keyword>
<keyword evidence="4 6" id="KW-0949">S-adenosyl-L-methionine</keyword>
<keyword evidence="1 6" id="KW-0963">Cytoplasm</keyword>
<reference evidence="9 10" key="1">
    <citation type="submission" date="2009-10" db="EMBL/GenBank/DDBJ databases">
        <authorList>
            <consortium name="Los Alamos National Laboratory (LANL)"/>
            <consortium name="National Microbial Pathogen Data Resource (NMPDR)"/>
            <person name="Saunders E.H."/>
            <person name="Munk A.C."/>
            <person name="Tapia R."/>
            <person name="Green L."/>
            <person name="Rogers Y."/>
            <person name="Detter J.C."/>
            <person name="Bruce D."/>
            <person name="Brettin T.S."/>
            <person name="Colwell R.R."/>
            <person name="Huq A."/>
            <person name="Grim C.J."/>
            <person name="Hasan N.A."/>
            <person name="Bartels D."/>
            <person name="Vonstein V."/>
        </authorList>
    </citation>
    <scope>NUCLEOTIDE SEQUENCE [LARGE SCALE GENOMIC DNA]</scope>
    <source>
        <strain evidence="9 10">CIP 101886</strain>
    </source>
</reference>
<protein>
    <recommendedName>
        <fullName evidence="6">tRNA (cytidine(34)-2'-O)-methyltransferase</fullName>
        <ecNumber evidence="6">2.1.1.207</ecNumber>
    </recommendedName>
    <alternativeName>
        <fullName evidence="6">tRNA (cytidine/uridine-2'-O-)-methyltransferase TrmL</fullName>
    </alternativeName>
</protein>
<dbReference type="GO" id="GO:0003723">
    <property type="term" value="F:RNA binding"/>
    <property type="evidence" value="ECO:0007669"/>
    <property type="project" value="InterPro"/>
</dbReference>
<dbReference type="SUPFAM" id="SSF75217">
    <property type="entry name" value="alpha/beta knot"/>
    <property type="match status" value="1"/>
</dbReference>
<dbReference type="PANTHER" id="PTHR42971:SF1">
    <property type="entry name" value="TRNA (CYTIDINE(34)-2'-O)-METHYLTRANSFERASE"/>
    <property type="match status" value="1"/>
</dbReference>
<gene>
    <name evidence="6" type="primary">trmL</name>
    <name evidence="9" type="ORF">VHA_000438</name>
</gene>